<dbReference type="Gene3D" id="2.40.70.10">
    <property type="entry name" value="Acid Proteases"/>
    <property type="match status" value="1"/>
</dbReference>
<organism evidence="1 2">
    <name type="scientific">Gossypium hirsutum</name>
    <name type="common">Upland cotton</name>
    <name type="synonym">Gossypium mexicanum</name>
    <dbReference type="NCBI Taxonomy" id="3635"/>
    <lineage>
        <taxon>Eukaryota</taxon>
        <taxon>Viridiplantae</taxon>
        <taxon>Streptophyta</taxon>
        <taxon>Embryophyta</taxon>
        <taxon>Tracheophyta</taxon>
        <taxon>Spermatophyta</taxon>
        <taxon>Magnoliopsida</taxon>
        <taxon>eudicotyledons</taxon>
        <taxon>Gunneridae</taxon>
        <taxon>Pentapetalae</taxon>
        <taxon>rosids</taxon>
        <taxon>malvids</taxon>
        <taxon>Malvales</taxon>
        <taxon>Malvaceae</taxon>
        <taxon>Malvoideae</taxon>
        <taxon>Gossypium</taxon>
    </lineage>
</organism>
<evidence type="ECO:0000313" key="1">
    <source>
        <dbReference type="Proteomes" id="UP000818029"/>
    </source>
</evidence>
<dbReference type="KEGG" id="ghi:107948026"/>
<dbReference type="AlphaFoldDB" id="A0A1U8NG40"/>
<dbReference type="PANTHER" id="PTHR32108">
    <property type="entry name" value="DNA-DIRECTED RNA POLYMERASE SUBUNIT ALPHA"/>
    <property type="match status" value="1"/>
</dbReference>
<reference evidence="1" key="1">
    <citation type="journal article" date="2020" name="Nat. Genet.">
        <title>Genomic diversifications of five Gossypium allopolyploid species and their impact on cotton improvement.</title>
        <authorList>
            <person name="Chen Z.J."/>
            <person name="Sreedasyam A."/>
            <person name="Ando A."/>
            <person name="Song Q."/>
            <person name="De Santiago L.M."/>
            <person name="Hulse-Kemp A.M."/>
            <person name="Ding M."/>
            <person name="Ye W."/>
            <person name="Kirkbride R.C."/>
            <person name="Jenkins J."/>
            <person name="Plott C."/>
            <person name="Lovell J."/>
            <person name="Lin Y.M."/>
            <person name="Vaughn R."/>
            <person name="Liu B."/>
            <person name="Simpson S."/>
            <person name="Scheffler B.E."/>
            <person name="Wen L."/>
            <person name="Saski C.A."/>
            <person name="Grover C.E."/>
            <person name="Hu G."/>
            <person name="Conover J.L."/>
            <person name="Carlson J.W."/>
            <person name="Shu S."/>
            <person name="Boston L.B."/>
            <person name="Williams M."/>
            <person name="Peterson D.G."/>
            <person name="McGee K."/>
            <person name="Jones D.C."/>
            <person name="Wendel J.F."/>
            <person name="Stelly D.M."/>
            <person name="Grimwood J."/>
            <person name="Schmutz J."/>
        </authorList>
    </citation>
    <scope>NUCLEOTIDE SEQUENCE [LARGE SCALE GENOMIC DNA]</scope>
    <source>
        <strain evidence="1">cv. TM-1</strain>
    </source>
</reference>
<sequence>MLFINTLKSPFINHLLGGATKSFLDIVISSEMIENVIRCGKIEAGESTKKSVPRKRENEVNNVSRSYAKPITVNQPRIVNASQQASSKQESDTKRKTEKLQFTSILVTYKELYQTLFNAHVVSPVYLKLMQPPYPKWYNENVQYEYHAGITGHAIENCTAFKILVEKLLEMGIIKFDESFGGENPLPNHADKGVNAVIENAGKRVRMTMVEVRTSLREVWKEIMKRGLITQSSRNRPQKIGNYCEFHDEKDHEIQEHDEFRALIQELMDNKELEFFEYVEERDKPAAFPYKDSKRVPWSYNCNVTILEGKNQVNTQGEAQDVGFHTKANLVRGKSLLKQGEELPVQEPIAENEAKEFLKFLKHSEYSVVEQLNKQPARISVLTLLLSSEIHCNALMKVLNETYVANDITVNKLDRLNNNISADNFISFSDDEIPSGGRGSTKALHITTHCKGYTVSGVLINNGSALNVLPLSTLNRLPIDNSHMKSCQNMVRAFDGTERKVMGRIEVPLLIGPNTYEVDFLVMDIKPSYNCLLGRPWIHATGALPSSLHQKLKLIMEGRLITINVEEDIIASVTSDAPYIEKDDEALECSFRSLEFVNATFIIEGSKILIPKVSNATKMGLQLMVGSGPLPERGLGKYLHGRVEVPVLTDKWDYFGLGYKPDAKQKRKEEEKRQERKRARLSGAEIKWEPMSFPHISETFVSGGIIYLESGMTREECFEDMFDSLSINAILGEEVEEGNLLGIRPYVPGSVLNNWTAEEIPVIFRANSKSRDINDTSSTDINPESLLEQGLCLEGSQDFEDDEDYSLSLDLLRMVEREKK</sequence>
<reference evidence="2" key="2">
    <citation type="submission" date="2025-08" db="UniProtKB">
        <authorList>
            <consortium name="RefSeq"/>
        </authorList>
    </citation>
    <scope>IDENTIFICATION</scope>
</reference>
<accession>A0A1U8NG40</accession>
<dbReference type="CDD" id="cd00303">
    <property type="entry name" value="retropepsin_like"/>
    <property type="match status" value="1"/>
</dbReference>
<proteinExistence type="predicted"/>
<gene>
    <name evidence="2" type="primary">LOC107948026</name>
</gene>
<dbReference type="Proteomes" id="UP000818029">
    <property type="component" value="Chromosome A04"/>
</dbReference>
<dbReference type="PANTHER" id="PTHR32108:SF5">
    <property type="entry name" value="DYNACTIN SUBUNIT 1-LIKE"/>
    <property type="match status" value="1"/>
</dbReference>
<evidence type="ECO:0008006" key="3">
    <source>
        <dbReference type="Google" id="ProtNLM"/>
    </source>
</evidence>
<dbReference type="InterPro" id="IPR021109">
    <property type="entry name" value="Peptidase_aspartic_dom_sf"/>
</dbReference>
<dbReference type="RefSeq" id="XP_016737996.1">
    <property type="nucleotide sequence ID" value="XM_016882507.1"/>
</dbReference>
<dbReference type="PaxDb" id="3635-A0A1U8NG40"/>
<dbReference type="GeneID" id="107948026"/>
<protein>
    <recommendedName>
        <fullName evidence="3">G-patch domain-containing protein</fullName>
    </recommendedName>
</protein>
<keyword evidence="1" id="KW-1185">Reference proteome</keyword>
<evidence type="ECO:0000313" key="2">
    <source>
        <dbReference type="RefSeq" id="XP_016737996.1"/>
    </source>
</evidence>
<name>A0A1U8NG40_GOSHI</name>